<keyword evidence="3" id="KW-1185">Reference proteome</keyword>
<keyword evidence="1" id="KW-0812">Transmembrane</keyword>
<feature type="transmembrane region" description="Helical" evidence="1">
    <location>
        <begin position="106"/>
        <end position="123"/>
    </location>
</feature>
<dbReference type="OrthoDB" id="2320327at2"/>
<organism evidence="2 3">
    <name type="scientific">Lactobacillus porci</name>
    <dbReference type="NCBI Taxonomy" id="2012477"/>
    <lineage>
        <taxon>Bacteria</taxon>
        <taxon>Bacillati</taxon>
        <taxon>Bacillota</taxon>
        <taxon>Bacilli</taxon>
        <taxon>Lactobacillales</taxon>
        <taxon>Lactobacillaceae</taxon>
        <taxon>Lactobacillus</taxon>
    </lineage>
</organism>
<dbReference type="GO" id="GO:0016874">
    <property type="term" value="F:ligase activity"/>
    <property type="evidence" value="ECO:0007669"/>
    <property type="project" value="UniProtKB-KW"/>
</dbReference>
<sequence length="503" mass="57610">MNEKARKLLCGFVLIQPFLDFDFFYEGRLATALPFTIPTILRIIGVLALLGLYLANADHRSRLKRQYWLWAYLAVLTVYCLLHLWHAKTFKSINPSGYGYSLFGEIFYLFRMAMPLILIYLTQGLEISKELFLKVCYWVSLTFSGIIVLSNLFVVSLKSYEHGVISGNIFTWFMGPLYGYSHSASKGFFYFTNTLSAILLMLAPLVFYLLLARFKWQNCLLAVVHFLAMLEVGTKVALYGLLASMVLSLLGWLFHIFLTKNESFSWKPVAVMAVLFAAFAVTYKVTPAVQRYEYEIYWAKSHDADISKENAELAAGLAKYRNDPAKLAEFEKDFLAKNYQKYALNKRFITKSYPYKYDPQFWIDMLKKPATYRLANRNVETAMLDRVVATNASPWDKWLGIGYTRETNIFNLERDFKAQAYSLGVAGTVLYLGFYLGILLYGAWEWLRFKGVRNYLVTTSLLASGMILGAGYMSGNVLDFLTSSLLLAFLDGCLLCFIRRSRG</sequence>
<feature type="transmembrane region" description="Helical" evidence="1">
    <location>
        <begin position="480"/>
        <end position="498"/>
    </location>
</feature>
<feature type="transmembrane region" description="Helical" evidence="1">
    <location>
        <begin position="67"/>
        <end position="86"/>
    </location>
</feature>
<proteinExistence type="predicted"/>
<dbReference type="AlphaFoldDB" id="A0A6A8MC81"/>
<name>A0A6A8MC81_9LACO</name>
<feature type="transmembrane region" description="Helical" evidence="1">
    <location>
        <begin position="269"/>
        <end position="286"/>
    </location>
</feature>
<dbReference type="RefSeq" id="WP_154547937.1">
    <property type="nucleotide sequence ID" value="NZ_VUMX01000007.1"/>
</dbReference>
<accession>A0A6A8MC81</accession>
<evidence type="ECO:0000313" key="2">
    <source>
        <dbReference type="EMBL" id="MST86806.1"/>
    </source>
</evidence>
<gene>
    <name evidence="2" type="ORF">FYJ62_03915</name>
</gene>
<keyword evidence="1" id="KW-1133">Transmembrane helix</keyword>
<feature type="transmembrane region" description="Helical" evidence="1">
    <location>
        <begin position="420"/>
        <end position="443"/>
    </location>
</feature>
<comment type="caution">
    <text evidence="2">The sequence shown here is derived from an EMBL/GenBank/DDBJ whole genome shotgun (WGS) entry which is preliminary data.</text>
</comment>
<reference evidence="2 3" key="1">
    <citation type="submission" date="2019-08" db="EMBL/GenBank/DDBJ databases">
        <title>In-depth cultivation of the pig gut microbiome towards novel bacterial diversity and tailored functional studies.</title>
        <authorList>
            <person name="Wylensek D."/>
            <person name="Hitch T.C.A."/>
            <person name="Clavel T."/>
        </authorList>
    </citation>
    <scope>NUCLEOTIDE SEQUENCE [LARGE SCALE GENOMIC DNA]</scope>
    <source>
        <strain evidence="2 3">Bifido-178-WT-2B</strain>
    </source>
</reference>
<protein>
    <submittedName>
        <fullName evidence="2">O-antigen ligase family protein</fullName>
    </submittedName>
</protein>
<feature type="transmembrane region" description="Helical" evidence="1">
    <location>
        <begin position="135"/>
        <end position="157"/>
    </location>
</feature>
<keyword evidence="1" id="KW-0472">Membrane</keyword>
<dbReference type="InterPro" id="IPR049504">
    <property type="entry name" value="O-antigen_lig"/>
</dbReference>
<dbReference type="EMBL" id="VUMX01000007">
    <property type="protein sequence ID" value="MST86806.1"/>
    <property type="molecule type" value="Genomic_DNA"/>
</dbReference>
<feature type="transmembrane region" description="Helical" evidence="1">
    <location>
        <begin position="36"/>
        <end position="55"/>
    </location>
</feature>
<dbReference type="Proteomes" id="UP000438120">
    <property type="component" value="Unassembled WGS sequence"/>
</dbReference>
<feature type="transmembrane region" description="Helical" evidence="1">
    <location>
        <begin position="188"/>
        <end position="211"/>
    </location>
</feature>
<evidence type="ECO:0000256" key="1">
    <source>
        <dbReference type="SAM" id="Phobius"/>
    </source>
</evidence>
<keyword evidence="2" id="KW-0436">Ligase</keyword>
<dbReference type="Pfam" id="PF13425">
    <property type="entry name" value="O-antigen_lig"/>
    <property type="match status" value="1"/>
</dbReference>
<evidence type="ECO:0000313" key="3">
    <source>
        <dbReference type="Proteomes" id="UP000438120"/>
    </source>
</evidence>
<feature type="transmembrane region" description="Helical" evidence="1">
    <location>
        <begin position="236"/>
        <end position="257"/>
    </location>
</feature>